<dbReference type="InParanoid" id="E9DR17"/>
<feature type="compositionally biased region" description="Basic and acidic residues" evidence="3">
    <location>
        <begin position="765"/>
        <end position="776"/>
    </location>
</feature>
<dbReference type="InterPro" id="IPR050987">
    <property type="entry name" value="AtrR-like"/>
</dbReference>
<dbReference type="PROSITE" id="PS00463">
    <property type="entry name" value="ZN2_CY6_FUNGAL_1"/>
    <property type="match status" value="1"/>
</dbReference>
<dbReference type="HOGENOM" id="CLU_016178_0_0_1"/>
<dbReference type="SUPFAM" id="SSF57701">
    <property type="entry name" value="Zn2/Cys6 DNA-binding domain"/>
    <property type="match status" value="1"/>
</dbReference>
<dbReference type="PANTHER" id="PTHR46910:SF33">
    <property type="entry name" value="ZN(II)2CYS6 TRANSCRIPTION FACTOR (EUROFUNG)"/>
    <property type="match status" value="1"/>
</dbReference>
<dbReference type="PANTHER" id="PTHR46910">
    <property type="entry name" value="TRANSCRIPTION FACTOR PDR1"/>
    <property type="match status" value="1"/>
</dbReference>
<dbReference type="SMART" id="SM00066">
    <property type="entry name" value="GAL4"/>
    <property type="match status" value="1"/>
</dbReference>
<keyword evidence="1" id="KW-0479">Metal-binding</keyword>
<evidence type="ECO:0000256" key="2">
    <source>
        <dbReference type="ARBA" id="ARBA00023242"/>
    </source>
</evidence>
<evidence type="ECO:0000313" key="5">
    <source>
        <dbReference type="EMBL" id="EFY93695.1"/>
    </source>
</evidence>
<dbReference type="InterPro" id="IPR001138">
    <property type="entry name" value="Zn2Cys6_DnaBD"/>
</dbReference>
<dbReference type="CDD" id="cd00067">
    <property type="entry name" value="GAL4"/>
    <property type="match status" value="1"/>
</dbReference>
<dbReference type="OrthoDB" id="103819at2759"/>
<feature type="region of interest" description="Disordered" evidence="3">
    <location>
        <begin position="765"/>
        <end position="813"/>
    </location>
</feature>
<organism evidence="6">
    <name type="scientific">Metarhizium acridum (strain CQMa 102)</name>
    <dbReference type="NCBI Taxonomy" id="655827"/>
    <lineage>
        <taxon>Eukaryota</taxon>
        <taxon>Fungi</taxon>
        <taxon>Dikarya</taxon>
        <taxon>Ascomycota</taxon>
        <taxon>Pezizomycotina</taxon>
        <taxon>Sordariomycetes</taxon>
        <taxon>Hypocreomycetidae</taxon>
        <taxon>Hypocreales</taxon>
        <taxon>Clavicipitaceae</taxon>
        <taxon>Metarhizium</taxon>
    </lineage>
</organism>
<name>E9DR17_METAQ</name>
<gene>
    <name evidence="5" type="ORF">MAC_00186</name>
</gene>
<keyword evidence="6" id="KW-1185">Reference proteome</keyword>
<dbReference type="EMBL" id="GL698470">
    <property type="protein sequence ID" value="EFY93695.1"/>
    <property type="molecule type" value="Genomic_DNA"/>
</dbReference>
<dbReference type="OMA" id="GRERPQC"/>
<keyword evidence="2" id="KW-0539">Nucleus</keyword>
<protein>
    <submittedName>
        <fullName evidence="5">C6 transcription factor, putative</fullName>
    </submittedName>
</protein>
<dbReference type="Pfam" id="PF04082">
    <property type="entry name" value="Fungal_trans"/>
    <property type="match status" value="1"/>
</dbReference>
<feature type="region of interest" description="Disordered" evidence="3">
    <location>
        <begin position="603"/>
        <end position="622"/>
    </location>
</feature>
<dbReference type="CDD" id="cd12148">
    <property type="entry name" value="fungal_TF_MHR"/>
    <property type="match status" value="1"/>
</dbReference>
<feature type="domain" description="Zn(2)-C6 fungal-type" evidence="4">
    <location>
        <begin position="15"/>
        <end position="45"/>
    </location>
</feature>
<feature type="compositionally biased region" description="Low complexity" evidence="3">
    <location>
        <begin position="795"/>
        <end position="806"/>
    </location>
</feature>
<evidence type="ECO:0000313" key="6">
    <source>
        <dbReference type="Proteomes" id="UP000002499"/>
    </source>
</evidence>
<dbReference type="STRING" id="655827.E9DR17"/>
<dbReference type="InterPro" id="IPR036864">
    <property type="entry name" value="Zn2-C6_fun-type_DNA-bd_sf"/>
</dbReference>
<feature type="compositionally biased region" description="Polar residues" evidence="3">
    <location>
        <begin position="89"/>
        <end position="103"/>
    </location>
</feature>
<sequence length="813" mass="89254">MAMTKENWTAPPDGACVNCRARKVRCGRERPRCGNCRRDGAECAYSSPPKRVNHIKVLCQNFEDIQSRLIMVQEDLSVLTTMFKQTNIATGLQTNPPNPNSQDRGLHSKGTDSDCSDDTDGNRAGHIFRDADTLIEQYHGMWTLVSQCHDFAADAKFSMLANGDETINKTIESYVNKLTQDTVVEESADVGKVAVDEAVRLPSKQFLTAILDTFFKLVDHTTDISEPQITYRALERVYKEPLGPSSEPWAIYFNLIILVVLGAESPNLIDDPFIRPALQASQVAIKKSSLFLGPKLINVQTLALLSLLAYHCQNEDLGNRLFMQACILAKAMGLDQSMHGLQASGLSEIEAAERRKVYESLFIRDQCAAITRGTISWLPNSSNNTSSVSLRDVKSCSSSNYQSRYNLARTQSEMSSVLSPGASRSNNQRAALSELQDRLMVWSQEIGVPSATPPSTMENVSIHLAFLSTRIRLNQAIYGYDSTVANQLLHDSRLCCLLLVASCCRPVTDDLLRRLHCLLREQTSTTSPAERQAPLFASPSSSQSSSSPSSPPASPLLAAADIASILPHSPPGPTLSIHKLWASFPPSAVFILSRNLMQIRLVPSSTGHSDPPKYQPKDNQQSVDAREDLLLLDALRQITQPVGATANFQLSCSTNKLGSVLQDVVELLIAVTQPRANLMDTLTPMSFLLQEPSQIFDIESFEAYGLPNAETSGLPWPVSSAPDIGSTSESGYSSAASKCVWDKQVELPQFSDQFPMEGLSWPIKFSDDVAEERQESRSGGMGDQVSSRSKKRQRGSASRSNSSGYRSDSRRSD</sequence>
<dbReference type="Gene3D" id="4.10.240.10">
    <property type="entry name" value="Zn(2)-C6 fungal-type DNA-binding domain"/>
    <property type="match status" value="1"/>
</dbReference>
<feature type="region of interest" description="Disordered" evidence="3">
    <location>
        <begin position="528"/>
        <end position="554"/>
    </location>
</feature>
<evidence type="ECO:0000256" key="3">
    <source>
        <dbReference type="SAM" id="MobiDB-lite"/>
    </source>
</evidence>
<dbReference type="InterPro" id="IPR007219">
    <property type="entry name" value="XnlR_reg_dom"/>
</dbReference>
<dbReference type="GO" id="GO:0003677">
    <property type="term" value="F:DNA binding"/>
    <property type="evidence" value="ECO:0007669"/>
    <property type="project" value="InterPro"/>
</dbReference>
<dbReference type="GO" id="GO:0000981">
    <property type="term" value="F:DNA-binding transcription factor activity, RNA polymerase II-specific"/>
    <property type="evidence" value="ECO:0007669"/>
    <property type="project" value="InterPro"/>
</dbReference>
<accession>E9DR17</accession>
<feature type="compositionally biased region" description="Low complexity" evidence="3">
    <location>
        <begin position="533"/>
        <end position="548"/>
    </location>
</feature>
<dbReference type="eggNOG" id="ENOG502S3CQ">
    <property type="taxonomic scope" value="Eukaryota"/>
</dbReference>
<dbReference type="GO" id="GO:0006351">
    <property type="term" value="P:DNA-templated transcription"/>
    <property type="evidence" value="ECO:0007669"/>
    <property type="project" value="InterPro"/>
</dbReference>
<dbReference type="GO" id="GO:0008270">
    <property type="term" value="F:zinc ion binding"/>
    <property type="evidence" value="ECO:0007669"/>
    <property type="project" value="InterPro"/>
</dbReference>
<proteinExistence type="predicted"/>
<evidence type="ECO:0000259" key="4">
    <source>
        <dbReference type="PROSITE" id="PS50048"/>
    </source>
</evidence>
<feature type="region of interest" description="Disordered" evidence="3">
    <location>
        <begin position="89"/>
        <end position="122"/>
    </location>
</feature>
<evidence type="ECO:0000256" key="1">
    <source>
        <dbReference type="ARBA" id="ARBA00022723"/>
    </source>
</evidence>
<dbReference type="Pfam" id="PF00172">
    <property type="entry name" value="Zn_clus"/>
    <property type="match status" value="1"/>
</dbReference>
<dbReference type="Proteomes" id="UP000002499">
    <property type="component" value="Unassembled WGS sequence"/>
</dbReference>
<dbReference type="AlphaFoldDB" id="E9DR17"/>
<reference evidence="5 6" key="1">
    <citation type="journal article" date="2011" name="PLoS Genet.">
        <title>Genome sequencing and comparative transcriptomics of the model entomopathogenic fungi Metarhizium anisopliae and M. acridum.</title>
        <authorList>
            <person name="Gao Q."/>
            <person name="Jin K."/>
            <person name="Ying S.H."/>
            <person name="Zhang Y."/>
            <person name="Xiao G."/>
            <person name="Shang Y."/>
            <person name="Duan Z."/>
            <person name="Hu X."/>
            <person name="Xie X.Q."/>
            <person name="Zhou G."/>
            <person name="Peng G."/>
            <person name="Luo Z."/>
            <person name="Huang W."/>
            <person name="Wang B."/>
            <person name="Fang W."/>
            <person name="Wang S."/>
            <person name="Zhong Y."/>
            <person name="Ma L.J."/>
            <person name="St Leger R.J."/>
            <person name="Zhao G.P."/>
            <person name="Pei Y."/>
            <person name="Feng M.G."/>
            <person name="Xia Y."/>
            <person name="Wang C."/>
        </authorList>
    </citation>
    <scope>NUCLEOTIDE SEQUENCE [LARGE SCALE GENOMIC DNA]</scope>
    <source>
        <strain evidence="5 6">CQMa 102</strain>
    </source>
</reference>
<dbReference type="PROSITE" id="PS50048">
    <property type="entry name" value="ZN2_CY6_FUNGAL_2"/>
    <property type="match status" value="1"/>
</dbReference>